<evidence type="ECO:0000259" key="2">
    <source>
        <dbReference type="PROSITE" id="PS50181"/>
    </source>
</evidence>
<dbReference type="InterPro" id="IPR013103">
    <property type="entry name" value="RVT_2"/>
</dbReference>
<dbReference type="EMBL" id="JAEFBK010000013">
    <property type="protein sequence ID" value="KAG7532693.1"/>
    <property type="molecule type" value="Genomic_DNA"/>
</dbReference>
<dbReference type="Pfam" id="PF00665">
    <property type="entry name" value="rve"/>
    <property type="match status" value="1"/>
</dbReference>
<dbReference type="InterPro" id="IPR054722">
    <property type="entry name" value="PolX-like_BBD"/>
</dbReference>
<dbReference type="Pfam" id="PF25597">
    <property type="entry name" value="SH3_retrovirus"/>
    <property type="match status" value="1"/>
</dbReference>
<dbReference type="Pfam" id="PF14244">
    <property type="entry name" value="Retrotran_gag_3"/>
    <property type="match status" value="1"/>
</dbReference>
<sequence>MVHGRRITRRTVRVPTSARRSVNRDDSSPEGSPVNRNRSSIPATISHDSIHSPFYLTHSDNPGISIVSEVFDGTNYDDWQIAIKIALDAKNKLVFIDGTVPRPLESDSMFRIWSRCNSLVKSWLLNSVSKQIYKSILRFNDASEIWNDLMTRYHITNLPRSYQLSQQIWSLQQGTMDLVTYYTTLRTLWNELDSSDCVKLCKHCDCCKAMDKRGDHARVIKFLAGLNESYAVIRSQIIMKKHVPTLAEVYNLLDQDHSQRSFTPVPTNAVAFHVSAPEQVPPSVNATYNAKPQKIICSHCGYTGHTVDKCYKVHGYPLGFKHKHKNQADKSFFPTQPVVAQLAMTETATNDLLTGLTKVLTKDQINGVVAYFNSQLNTSTASTSGATITALPGIAFSTSTIGFVGALRATDSVLSSESWIIDSGATHHVCHDKSLFLSLSETLNNSVTLPTGFGVKITGIGTVKLNEFLILNNVLYIPDFRLNLLSISQLTKDLGYRVTFDEDSCMIQDPIKGLMIGRGEQISNLYVLDVHSIMDSSKQINFSTNIVVDSSLWHSRLGHPSIEKSNIVTDVLGFKQRNKRSFHCTICPLAKQKHLPFKSKNNVCESAFDLVHIDVWGPFAVPTPDGYRYFLTIVDDHTRVTWLYLLRNKNEVLTIFPEFLTMIETQYKSKVKGVRSDNAPELKFAELFKAKGIIHYFSCPETPEQNSVVERKHQHILNVARSLMFQAHVPIAYWGECVLTAVFLINRLPTPLLQDKSPYEVLTSKIPDYGGLRVFGCLCYSSTSSKNRNKFQPRAKACVFLGYPSGVKGYRLLDLESNSIHVSRNVVFHEDIFPFAKEDSPTLPDFFTSNDVSTEGISVVPPPSIPVVVSTSPTVVNEGTNSVSPIATAVPPVKETRRVSKPPDYLNDYYCNLSSSGIEYPLANFMSYDGLSASKRAYVCSVTKYAEPTSFAQAKKCDDWLKAMNAELQALEGTATWKICSLPENKHAIGCRWVYKVKLNADGSLERYKARLVAKGYTQQEGVDFVDTFSPVAKMTTVKTLLAVAAAKKWSLHQLDVSNAFLNGDLDEEIYMTLPPGYTSKEGEALPPNAVCKLQKSLYGLKQASRQWFLKFSSTLMSLGFQKSQADHTLFVKNVNGKYVAVLVYVDDIIIASNDDDEVVQLKEDLQKAFKLRDLGPIQYFLGLEIARNSSGISLCQRKYALGLLEETGLLACKPSSIPMDPSIKLVSDGDEPMMDDPAAYRRLVGKMMYLTITRPDITYAVNKLCQFTSAPKNSHMKAAQKVLHYVKGTVGNGLFYSADCDLVLQAYTDADWASCLDSRRSTSRFCMFLGTSLISWKSKKQQTASHSSAESEYRAMEFAVREVAWLVNLLKEFHAPQTKSVAFFCDSTAAIHIANNAVFHERTKHVELDCHIVRDKLSSYPGGIYIFEVAYAVDIASKLGPLPKFHISFAGMERDYISELPDSLLTQILLNLRTKDSVKTSVLSKRWKNLWLNVPGLKLGTFDFPYPYLEGFARFMERFMEFNDGSNLQKFDITNFECNGYHHRLMELISTVVDRGIQHLYVYMHTCKKDDFIRQNIYKSKTLVSLKLFNVGLKNPEFVVSLPCLKIMLLCNVCYSEDGPLVVEKLISGCPVLEDLELSRPFDISSQKVVMFLRVSSQTLKSLRLYFRRDSGTDFSVEIDAPRLNYMSVRESQYESILVKNLSSLFRIDIHTKFNRFRLEDLQMNDIFYGFLTGISRVRRMIICLRTLERLYPYSKFGPIPEFLNLYHLKAQVRSSSLQLLQAFLESCPNLKNLILEYSVTVDLEQTDFTNVPRCLISTLEYVEITKPMTRDETGVKLVNYFLENSTVLKKLTISFTGSSFRELELESYKMLLTSTKLSPTCQVIIV</sequence>
<dbReference type="SMART" id="SM00256">
    <property type="entry name" value="FBOX"/>
    <property type="match status" value="1"/>
</dbReference>
<dbReference type="PROSITE" id="PS50181">
    <property type="entry name" value="FBOX"/>
    <property type="match status" value="1"/>
</dbReference>
<dbReference type="InterPro" id="IPR001810">
    <property type="entry name" value="F-box_dom"/>
</dbReference>
<dbReference type="PANTHER" id="PTHR11439:SF498">
    <property type="entry name" value="DNAK FAMILY PROTEIN"/>
    <property type="match status" value="1"/>
</dbReference>
<dbReference type="Pfam" id="PF08387">
    <property type="entry name" value="FBD"/>
    <property type="match status" value="1"/>
</dbReference>
<reference evidence="4 5" key="1">
    <citation type="submission" date="2020-12" db="EMBL/GenBank/DDBJ databases">
        <title>Concerted genomic and epigenomic changes stabilize Arabidopsis allopolyploids.</title>
        <authorList>
            <person name="Chen Z."/>
        </authorList>
    </citation>
    <scope>NUCLEOTIDE SEQUENCE [LARGE SCALE GENOMIC DNA]</scope>
    <source>
        <strain evidence="4">Allo738</strain>
        <tissue evidence="4">Leaf</tissue>
    </source>
</reference>
<accession>A0A8T1XDW8</accession>
<dbReference type="InterPro" id="IPR029472">
    <property type="entry name" value="Copia-like_N"/>
</dbReference>
<evidence type="ECO:0000313" key="4">
    <source>
        <dbReference type="EMBL" id="KAG7532693.1"/>
    </source>
</evidence>
<dbReference type="Proteomes" id="UP000694240">
    <property type="component" value="Chromosome 13"/>
</dbReference>
<organism evidence="4 5">
    <name type="scientific">Arabidopsis thaliana x Arabidopsis arenosa</name>
    <dbReference type="NCBI Taxonomy" id="1240361"/>
    <lineage>
        <taxon>Eukaryota</taxon>
        <taxon>Viridiplantae</taxon>
        <taxon>Streptophyta</taxon>
        <taxon>Embryophyta</taxon>
        <taxon>Tracheophyta</taxon>
        <taxon>Spermatophyta</taxon>
        <taxon>Magnoliopsida</taxon>
        <taxon>eudicotyledons</taxon>
        <taxon>Gunneridae</taxon>
        <taxon>Pentapetalae</taxon>
        <taxon>rosids</taxon>
        <taxon>malvids</taxon>
        <taxon>Brassicales</taxon>
        <taxon>Brassicaceae</taxon>
        <taxon>Camelineae</taxon>
        <taxon>Arabidopsis</taxon>
    </lineage>
</organism>
<name>A0A8T1XDW8_9BRAS</name>
<dbReference type="InterPro" id="IPR025724">
    <property type="entry name" value="GAG-pre-integrase_dom"/>
</dbReference>
<dbReference type="InterPro" id="IPR053781">
    <property type="entry name" value="F-box_AtFBL13-like"/>
</dbReference>
<feature type="domain" description="F-box" evidence="2">
    <location>
        <begin position="1455"/>
        <end position="1491"/>
    </location>
</feature>
<dbReference type="InterPro" id="IPR005162">
    <property type="entry name" value="Retrotrans_gag_dom"/>
</dbReference>
<protein>
    <submittedName>
        <fullName evidence="4">Integrase catalytic core</fullName>
    </submittedName>
</protein>
<evidence type="ECO:0000313" key="5">
    <source>
        <dbReference type="Proteomes" id="UP000694240"/>
    </source>
</evidence>
<dbReference type="InterPro" id="IPR001584">
    <property type="entry name" value="Integrase_cat-core"/>
</dbReference>
<dbReference type="SMART" id="SM00579">
    <property type="entry name" value="FBD"/>
    <property type="match status" value="1"/>
</dbReference>
<dbReference type="Pfam" id="PF22936">
    <property type="entry name" value="Pol_BBD"/>
    <property type="match status" value="1"/>
</dbReference>
<feature type="domain" description="Integrase catalytic" evidence="3">
    <location>
        <begin position="592"/>
        <end position="766"/>
    </location>
</feature>
<dbReference type="GO" id="GO:0015074">
    <property type="term" value="P:DNA integration"/>
    <property type="evidence" value="ECO:0007669"/>
    <property type="project" value="InterPro"/>
</dbReference>
<keyword evidence="5" id="KW-1185">Reference proteome</keyword>
<dbReference type="InterPro" id="IPR057670">
    <property type="entry name" value="SH3_retrovirus"/>
</dbReference>
<dbReference type="InterPro" id="IPR055411">
    <property type="entry name" value="LRR_FXL15/At3g58940/PEG3-like"/>
</dbReference>
<dbReference type="PANTHER" id="PTHR11439">
    <property type="entry name" value="GAG-POL-RELATED RETROTRANSPOSON"/>
    <property type="match status" value="1"/>
</dbReference>
<proteinExistence type="predicted"/>
<feature type="compositionally biased region" description="Basic residues" evidence="1">
    <location>
        <begin position="1"/>
        <end position="12"/>
    </location>
</feature>
<dbReference type="Pfam" id="PF07727">
    <property type="entry name" value="RVT_2"/>
    <property type="match status" value="1"/>
</dbReference>
<gene>
    <name evidence="4" type="ORF">ISN45_Aa08g003510</name>
</gene>
<evidence type="ECO:0000256" key="1">
    <source>
        <dbReference type="SAM" id="MobiDB-lite"/>
    </source>
</evidence>
<dbReference type="Pfam" id="PF03732">
    <property type="entry name" value="Retrotrans_gag"/>
    <property type="match status" value="1"/>
</dbReference>
<dbReference type="PROSITE" id="PS50994">
    <property type="entry name" value="INTEGRASE"/>
    <property type="match status" value="1"/>
</dbReference>
<dbReference type="Pfam" id="PF13976">
    <property type="entry name" value="gag_pre-integrs"/>
    <property type="match status" value="1"/>
</dbReference>
<dbReference type="CDD" id="cd09272">
    <property type="entry name" value="RNase_HI_RT_Ty1"/>
    <property type="match status" value="1"/>
</dbReference>
<dbReference type="Pfam" id="PF00646">
    <property type="entry name" value="F-box"/>
    <property type="match status" value="1"/>
</dbReference>
<dbReference type="CDD" id="cd22160">
    <property type="entry name" value="F-box_AtFBL13-like"/>
    <property type="match status" value="1"/>
</dbReference>
<dbReference type="Pfam" id="PF24758">
    <property type="entry name" value="LRR_At5g56370"/>
    <property type="match status" value="1"/>
</dbReference>
<feature type="region of interest" description="Disordered" evidence="1">
    <location>
        <begin position="1"/>
        <end position="42"/>
    </location>
</feature>
<dbReference type="InterPro" id="IPR006566">
    <property type="entry name" value="FBD"/>
</dbReference>
<evidence type="ECO:0000259" key="3">
    <source>
        <dbReference type="PROSITE" id="PS50994"/>
    </source>
</evidence>
<comment type="caution">
    <text evidence="4">The sequence shown here is derived from an EMBL/GenBank/DDBJ whole genome shotgun (WGS) entry which is preliminary data.</text>
</comment>